<organism evidence="2">
    <name type="scientific">Dichomitus squalens</name>
    <dbReference type="NCBI Taxonomy" id="114155"/>
    <lineage>
        <taxon>Eukaryota</taxon>
        <taxon>Fungi</taxon>
        <taxon>Dikarya</taxon>
        <taxon>Basidiomycota</taxon>
        <taxon>Agaricomycotina</taxon>
        <taxon>Agaricomycetes</taxon>
        <taxon>Polyporales</taxon>
        <taxon>Polyporaceae</taxon>
        <taxon>Dichomitus</taxon>
    </lineage>
</organism>
<dbReference type="EMBL" id="ML143563">
    <property type="protein sequence ID" value="TBU21989.1"/>
    <property type="molecule type" value="Genomic_DNA"/>
</dbReference>
<accession>A0A4Q9M547</accession>
<evidence type="ECO:0000313" key="2">
    <source>
        <dbReference type="EMBL" id="TBU21989.1"/>
    </source>
</evidence>
<reference evidence="2" key="1">
    <citation type="submission" date="2019-01" db="EMBL/GenBank/DDBJ databases">
        <title>Draft genome sequences of three monokaryotic isolates of the white-rot basidiomycete fungus Dichomitus squalens.</title>
        <authorList>
            <consortium name="DOE Joint Genome Institute"/>
            <person name="Lopez S.C."/>
            <person name="Andreopoulos B."/>
            <person name="Pangilinan J."/>
            <person name="Lipzen A."/>
            <person name="Riley R."/>
            <person name="Ahrendt S."/>
            <person name="Ng V."/>
            <person name="Barry K."/>
            <person name="Daum C."/>
            <person name="Grigoriev I.V."/>
            <person name="Hilden K.S."/>
            <person name="Makela M.R."/>
            <person name="de Vries R.P."/>
        </authorList>
    </citation>
    <scope>NUCLEOTIDE SEQUENCE [LARGE SCALE GENOMIC DNA]</scope>
    <source>
        <strain evidence="2">OM18370.1</strain>
    </source>
</reference>
<gene>
    <name evidence="2" type="ORF">BD311DRAFT_170200</name>
</gene>
<feature type="region of interest" description="Disordered" evidence="1">
    <location>
        <begin position="93"/>
        <end position="129"/>
    </location>
</feature>
<feature type="region of interest" description="Disordered" evidence="1">
    <location>
        <begin position="159"/>
        <end position="185"/>
    </location>
</feature>
<evidence type="ECO:0000256" key="1">
    <source>
        <dbReference type="SAM" id="MobiDB-lite"/>
    </source>
</evidence>
<feature type="compositionally biased region" description="Polar residues" evidence="1">
    <location>
        <begin position="171"/>
        <end position="185"/>
    </location>
</feature>
<protein>
    <submittedName>
        <fullName evidence="2">Uncharacterized protein</fullName>
    </submittedName>
</protein>
<dbReference type="Proteomes" id="UP000292957">
    <property type="component" value="Unassembled WGS sequence"/>
</dbReference>
<proteinExistence type="predicted"/>
<name>A0A4Q9M547_9APHY</name>
<dbReference type="AlphaFoldDB" id="A0A4Q9M547"/>
<sequence>MYQCYYPQNISEKHEFCTHHIDTPPTEYRRATSSRTRYRMSEKTQRRASYVHVSYVALSQQVKVLPLIELATPHPQSVCQAFYFPAFSIETPPHPARDVPQHPPRIHGRPPPHPSSSTLPDAAGANDLRHGTPMVVRSTLSCPTYRSLVRVHGEHRYRSCDRGGGGRGRCTVTSTQTQSLPRTSQ</sequence>